<dbReference type="VEuPathDB" id="FungiDB:MAPG_08615"/>
<gene>
    <name evidence="1" type="ORF">MAPG_08615</name>
</gene>
<reference evidence="1" key="3">
    <citation type="submission" date="2011-03" db="EMBL/GenBank/DDBJ databases">
        <title>Annotation of Magnaporthe poae ATCC 64411.</title>
        <authorList>
            <person name="Ma L.-J."/>
            <person name="Dead R."/>
            <person name="Young S.K."/>
            <person name="Zeng Q."/>
            <person name="Gargeya S."/>
            <person name="Fitzgerald M."/>
            <person name="Haas B."/>
            <person name="Abouelleil A."/>
            <person name="Alvarado L."/>
            <person name="Arachchi H.M."/>
            <person name="Berlin A."/>
            <person name="Brown A."/>
            <person name="Chapman S.B."/>
            <person name="Chen Z."/>
            <person name="Dunbar C."/>
            <person name="Freedman E."/>
            <person name="Gearin G."/>
            <person name="Gellesch M."/>
            <person name="Goldberg J."/>
            <person name="Griggs A."/>
            <person name="Gujja S."/>
            <person name="Heiman D."/>
            <person name="Howarth C."/>
            <person name="Larson L."/>
            <person name="Lui A."/>
            <person name="MacDonald P.J.P."/>
            <person name="Mehta T."/>
            <person name="Montmayeur A."/>
            <person name="Murphy C."/>
            <person name="Neiman D."/>
            <person name="Pearson M."/>
            <person name="Priest M."/>
            <person name="Roberts A."/>
            <person name="Saif S."/>
            <person name="Shea T."/>
            <person name="Shenoy N."/>
            <person name="Sisk P."/>
            <person name="Stolte C."/>
            <person name="Sykes S."/>
            <person name="Yandava C."/>
            <person name="Wortman J."/>
            <person name="Nusbaum C."/>
            <person name="Birren B."/>
        </authorList>
    </citation>
    <scope>NUCLEOTIDE SEQUENCE</scope>
    <source>
        <strain evidence="1">ATCC 64411</strain>
    </source>
</reference>
<proteinExistence type="predicted"/>
<dbReference type="EnsemblFungi" id="MAPG_08615T0">
    <property type="protein sequence ID" value="MAPG_08615T0"/>
    <property type="gene ID" value="MAPG_08615"/>
</dbReference>
<evidence type="ECO:0000313" key="2">
    <source>
        <dbReference type="EnsemblFungi" id="MAPG_08615T0"/>
    </source>
</evidence>
<reference evidence="1" key="1">
    <citation type="submission" date="2010-05" db="EMBL/GenBank/DDBJ databases">
        <title>The Genome Sequence of Magnaporthe poae strain ATCC 64411.</title>
        <authorList>
            <consortium name="The Broad Institute Genome Sequencing Platform"/>
            <consortium name="Broad Institute Genome Sequencing Center for Infectious Disease"/>
            <person name="Ma L.-J."/>
            <person name="Dead R."/>
            <person name="Young S."/>
            <person name="Zeng Q."/>
            <person name="Koehrsen M."/>
            <person name="Alvarado L."/>
            <person name="Berlin A."/>
            <person name="Chapman S.B."/>
            <person name="Chen Z."/>
            <person name="Freedman E."/>
            <person name="Gellesch M."/>
            <person name="Goldberg J."/>
            <person name="Griggs A."/>
            <person name="Gujja S."/>
            <person name="Heilman E.R."/>
            <person name="Heiman D."/>
            <person name="Hepburn T."/>
            <person name="Howarth C."/>
            <person name="Jen D."/>
            <person name="Larson L."/>
            <person name="Mehta T."/>
            <person name="Neiman D."/>
            <person name="Pearson M."/>
            <person name="Roberts A."/>
            <person name="Saif S."/>
            <person name="Shea T."/>
            <person name="Shenoy N."/>
            <person name="Sisk P."/>
            <person name="Stolte C."/>
            <person name="Sykes S."/>
            <person name="Walk T."/>
            <person name="White J."/>
            <person name="Yandava C."/>
            <person name="Haas B."/>
            <person name="Nusbaum C."/>
            <person name="Birren B."/>
        </authorList>
    </citation>
    <scope>NUCLEOTIDE SEQUENCE</scope>
    <source>
        <strain evidence="1">ATCC 64411</strain>
    </source>
</reference>
<name>A0A0C4E7U2_MAGP6</name>
<dbReference type="AlphaFoldDB" id="A0A0C4E7U2"/>
<dbReference type="Proteomes" id="UP000011715">
    <property type="component" value="Unassembled WGS sequence"/>
</dbReference>
<dbReference type="EMBL" id="ADBL01002079">
    <property type="status" value="NOT_ANNOTATED_CDS"/>
    <property type="molecule type" value="Genomic_DNA"/>
</dbReference>
<sequence length="267" mass="30375">MSLVLLDRDASIVCLRTSPAYRRWRALQVKKQTELDSHTLIRGFDERRSRLDLAGERETSDHGFVEKLFDKLRNEKRIPDHESIVDSLEARLSRVLWVDHEGKVLPDKRVVQPLETDLYRANNQTSINDIDTYTEYITLIPRQATHASQSAQRQSASSSTLLPRPADQSGSSLALCVLPLEADAVELLFDELYTATGKADSDDGPCLQHQLRAPAPAQWQQPVRCPRRRAQELLRRSTQKDVPRAQLRDEFARKHKVVAFEMEGAGV</sequence>
<evidence type="ECO:0000313" key="1">
    <source>
        <dbReference type="EMBL" id="KLU89644.1"/>
    </source>
</evidence>
<reference evidence="2" key="4">
    <citation type="journal article" date="2015" name="G3 (Bethesda)">
        <title>Genome sequences of three phytopathogenic species of the Magnaporthaceae family of fungi.</title>
        <authorList>
            <person name="Okagaki L.H."/>
            <person name="Nunes C.C."/>
            <person name="Sailsbery J."/>
            <person name="Clay B."/>
            <person name="Brown D."/>
            <person name="John T."/>
            <person name="Oh Y."/>
            <person name="Young N."/>
            <person name="Fitzgerald M."/>
            <person name="Haas B.J."/>
            <person name="Zeng Q."/>
            <person name="Young S."/>
            <person name="Adiconis X."/>
            <person name="Fan L."/>
            <person name="Levin J.Z."/>
            <person name="Mitchell T.K."/>
            <person name="Okubara P.A."/>
            <person name="Farman M.L."/>
            <person name="Kohn L.M."/>
            <person name="Birren B."/>
            <person name="Ma L.-J."/>
            <person name="Dean R.A."/>
        </authorList>
    </citation>
    <scope>NUCLEOTIDE SEQUENCE</scope>
    <source>
        <strain evidence="2">ATCC 64411 / 73-15</strain>
    </source>
</reference>
<reference evidence="2" key="5">
    <citation type="submission" date="2015-06" db="UniProtKB">
        <authorList>
            <consortium name="EnsemblFungi"/>
        </authorList>
    </citation>
    <scope>IDENTIFICATION</scope>
    <source>
        <strain evidence="2">ATCC 64411</strain>
    </source>
</reference>
<dbReference type="EMBL" id="GL876973">
    <property type="protein sequence ID" value="KLU89644.1"/>
    <property type="molecule type" value="Genomic_DNA"/>
</dbReference>
<protein>
    <submittedName>
        <fullName evidence="1 2">Uncharacterized protein</fullName>
    </submittedName>
</protein>
<keyword evidence="3" id="KW-1185">Reference proteome</keyword>
<organism evidence="2 3">
    <name type="scientific">Magnaporthiopsis poae (strain ATCC 64411 / 73-15)</name>
    <name type="common">Kentucky bluegrass fungus</name>
    <name type="synonym">Magnaporthe poae</name>
    <dbReference type="NCBI Taxonomy" id="644358"/>
    <lineage>
        <taxon>Eukaryota</taxon>
        <taxon>Fungi</taxon>
        <taxon>Dikarya</taxon>
        <taxon>Ascomycota</taxon>
        <taxon>Pezizomycotina</taxon>
        <taxon>Sordariomycetes</taxon>
        <taxon>Sordariomycetidae</taxon>
        <taxon>Magnaporthales</taxon>
        <taxon>Magnaporthaceae</taxon>
        <taxon>Magnaporthiopsis</taxon>
    </lineage>
</organism>
<reference evidence="3" key="2">
    <citation type="submission" date="2010-05" db="EMBL/GenBank/DDBJ databases">
        <title>The genome sequence of Magnaporthe poae strain ATCC 64411.</title>
        <authorList>
            <person name="Ma L.-J."/>
            <person name="Dead R."/>
            <person name="Young S."/>
            <person name="Zeng Q."/>
            <person name="Koehrsen M."/>
            <person name="Alvarado L."/>
            <person name="Berlin A."/>
            <person name="Chapman S.B."/>
            <person name="Chen Z."/>
            <person name="Freedman E."/>
            <person name="Gellesch M."/>
            <person name="Goldberg J."/>
            <person name="Griggs A."/>
            <person name="Gujja S."/>
            <person name="Heilman E.R."/>
            <person name="Heiman D."/>
            <person name="Hepburn T."/>
            <person name="Howarth C."/>
            <person name="Jen D."/>
            <person name="Larson L."/>
            <person name="Mehta T."/>
            <person name="Neiman D."/>
            <person name="Pearson M."/>
            <person name="Roberts A."/>
            <person name="Saif S."/>
            <person name="Shea T."/>
            <person name="Shenoy N."/>
            <person name="Sisk P."/>
            <person name="Stolte C."/>
            <person name="Sykes S."/>
            <person name="Walk T."/>
            <person name="White J."/>
            <person name="Yandava C."/>
            <person name="Haas B."/>
            <person name="Nusbaum C."/>
            <person name="Birren B."/>
        </authorList>
    </citation>
    <scope>NUCLEOTIDE SEQUENCE [LARGE SCALE GENOMIC DNA]</scope>
    <source>
        <strain evidence="3">ATCC 64411 / 73-15</strain>
    </source>
</reference>
<evidence type="ECO:0000313" key="3">
    <source>
        <dbReference type="Proteomes" id="UP000011715"/>
    </source>
</evidence>
<accession>A0A0C4E7U2</accession>